<evidence type="ECO:0000313" key="3">
    <source>
        <dbReference type="Proteomes" id="UP000039865"/>
    </source>
</evidence>
<dbReference type="Proteomes" id="UP000039865">
    <property type="component" value="Unassembled WGS sequence"/>
</dbReference>
<dbReference type="OrthoDB" id="324473at2759"/>
<gene>
    <name evidence="2" type="primary">Contig16537.g17607</name>
    <name evidence="2" type="ORF">STYLEM_17165</name>
</gene>
<reference evidence="2 3" key="1">
    <citation type="submission" date="2014-06" db="EMBL/GenBank/DDBJ databases">
        <authorList>
            <person name="Swart Estienne"/>
        </authorList>
    </citation>
    <scope>NUCLEOTIDE SEQUENCE [LARGE SCALE GENOMIC DNA]</scope>
    <source>
        <strain evidence="2 3">130c</strain>
    </source>
</reference>
<dbReference type="AlphaFoldDB" id="A0A078B054"/>
<dbReference type="InParanoid" id="A0A078B054"/>
<protein>
    <submittedName>
        <fullName evidence="2">Uncharacterized protein</fullName>
    </submittedName>
</protein>
<proteinExistence type="predicted"/>
<evidence type="ECO:0000256" key="1">
    <source>
        <dbReference type="SAM" id="MobiDB-lite"/>
    </source>
</evidence>
<dbReference type="EMBL" id="CCKQ01016169">
    <property type="protein sequence ID" value="CDW88050.1"/>
    <property type="molecule type" value="Genomic_DNA"/>
</dbReference>
<dbReference type="Pfam" id="PF07004">
    <property type="entry name" value="SHIPPO-rpt"/>
    <property type="match status" value="2"/>
</dbReference>
<organism evidence="2 3">
    <name type="scientific">Stylonychia lemnae</name>
    <name type="common">Ciliate</name>
    <dbReference type="NCBI Taxonomy" id="5949"/>
    <lineage>
        <taxon>Eukaryota</taxon>
        <taxon>Sar</taxon>
        <taxon>Alveolata</taxon>
        <taxon>Ciliophora</taxon>
        <taxon>Intramacronucleata</taxon>
        <taxon>Spirotrichea</taxon>
        <taxon>Stichotrichia</taxon>
        <taxon>Sporadotrichida</taxon>
        <taxon>Oxytrichidae</taxon>
        <taxon>Stylonychinae</taxon>
        <taxon>Stylonychia</taxon>
    </lineage>
</organism>
<sequence>MEESLTINQPQRLDSFPNAQPQASFRQITHRTNQSQSISRKNQIKSVYQNKSKKGRNLTNNFTINANFLPQSIKYGKRAFKSNTQGQNSNTTLNSPGNALRAAETSGVLSTVDQSDYINQTHSGNLVFRYQSQQDHLAQDNNRGLLKTASGLKRQKIKTIDRNSSTRIENTNSQNDKTLASTGGFTIIQDQQMESKLRGSDRQLEIRKGSIQSKQTKKNRLFKIRNNLSMVENKERTNQCKTIDEMPNSQRYSALRLMSMEPYTGPGDYNIPQVIGSDQICISHIKTPPGYSFSKQPRISLQTEKNPTILLNKQLSDQMPVQMMMNQSFTNANLRKLSPGVGDYYIEKFDEKSKQPRCVIGKAHRFEYDTQRFQEEQRIPGAYQSNLENILSNKGGVIGNQQRFRQNKKIIPGPGDYDIARFHSLSKADVSILAISEERNPDGSTVFSPKFNRSTLSPFCMSQNTLNKTSRRHQELLYHKEYEKAYLNQVGPGPGYYEYEKLQTSMEPEKHKYSIPKVLLFLSLYSCIDKQTNSAA</sequence>
<keyword evidence="3" id="KW-1185">Reference proteome</keyword>
<accession>A0A078B054</accession>
<feature type="region of interest" description="Disordered" evidence="1">
    <location>
        <begin position="1"/>
        <end position="21"/>
    </location>
</feature>
<evidence type="ECO:0000313" key="2">
    <source>
        <dbReference type="EMBL" id="CDW88050.1"/>
    </source>
</evidence>
<name>A0A078B054_STYLE</name>
<dbReference type="InterPro" id="IPR010736">
    <property type="entry name" value="SHIPPO-rpt"/>
</dbReference>